<evidence type="ECO:0000259" key="3">
    <source>
        <dbReference type="PROSITE" id="PS51406"/>
    </source>
</evidence>
<keyword evidence="2" id="KW-0732">Signal</keyword>
<evidence type="ECO:0000313" key="4">
    <source>
        <dbReference type="EMBL" id="CAL4171322.1"/>
    </source>
</evidence>
<dbReference type="SUPFAM" id="SSF56496">
    <property type="entry name" value="Fibrinogen C-terminal domain-like"/>
    <property type="match status" value="1"/>
</dbReference>
<protein>
    <recommendedName>
        <fullName evidence="3">Fibrinogen C-terminal domain-containing protein</fullName>
    </recommendedName>
</protein>
<accession>A0AAV2SC94</accession>
<comment type="caution">
    <text evidence="4">The sequence shown here is derived from an EMBL/GenBank/DDBJ whole genome shotgun (WGS) entry which is preliminary data.</text>
</comment>
<dbReference type="PROSITE" id="PS00514">
    <property type="entry name" value="FIBRINOGEN_C_1"/>
    <property type="match status" value="1"/>
</dbReference>
<evidence type="ECO:0000256" key="2">
    <source>
        <dbReference type="SAM" id="SignalP"/>
    </source>
</evidence>
<feature type="signal peptide" evidence="2">
    <location>
        <begin position="1"/>
        <end position="29"/>
    </location>
</feature>
<proteinExistence type="predicted"/>
<keyword evidence="1" id="KW-1015">Disulfide bond</keyword>
<dbReference type="InterPro" id="IPR036056">
    <property type="entry name" value="Fibrinogen-like_C"/>
</dbReference>
<dbReference type="AlphaFoldDB" id="A0AAV2SC94"/>
<feature type="domain" description="Fibrinogen C-terminal" evidence="3">
    <location>
        <begin position="115"/>
        <end position="336"/>
    </location>
</feature>
<feature type="chain" id="PRO_5043830896" description="Fibrinogen C-terminal domain-containing protein" evidence="2">
    <location>
        <begin position="30"/>
        <end position="362"/>
    </location>
</feature>
<feature type="non-terminal residue" evidence="4">
    <location>
        <position position="1"/>
    </location>
</feature>
<feature type="non-terminal residue" evidence="4">
    <location>
        <position position="362"/>
    </location>
</feature>
<dbReference type="CDD" id="cd00087">
    <property type="entry name" value="FReD"/>
    <property type="match status" value="1"/>
</dbReference>
<keyword evidence="5" id="KW-1185">Reference proteome</keyword>
<dbReference type="PANTHER" id="PTHR19143:SF458">
    <property type="entry name" value="FIBRINOGEN C-TERMINAL DOMAIN-CONTAINING PROTEIN-RELATED"/>
    <property type="match status" value="1"/>
</dbReference>
<dbReference type="EMBL" id="CAXKWB010051318">
    <property type="protein sequence ID" value="CAL4171322.1"/>
    <property type="molecule type" value="Genomic_DNA"/>
</dbReference>
<dbReference type="PROSITE" id="PS51406">
    <property type="entry name" value="FIBRINOGEN_C_2"/>
    <property type="match status" value="1"/>
</dbReference>
<dbReference type="InterPro" id="IPR050373">
    <property type="entry name" value="Fibrinogen_C-term_domain"/>
</dbReference>
<dbReference type="Gene3D" id="3.90.215.10">
    <property type="entry name" value="Gamma Fibrinogen, chain A, domain 1"/>
    <property type="match status" value="1"/>
</dbReference>
<dbReference type="InterPro" id="IPR002181">
    <property type="entry name" value="Fibrinogen_a/b/g_C_dom"/>
</dbReference>
<dbReference type="GO" id="GO:0005615">
    <property type="term" value="C:extracellular space"/>
    <property type="evidence" value="ECO:0007669"/>
    <property type="project" value="TreeGrafter"/>
</dbReference>
<reference evidence="4 5" key="1">
    <citation type="submission" date="2024-05" db="EMBL/GenBank/DDBJ databases">
        <authorList>
            <person name="Wallberg A."/>
        </authorList>
    </citation>
    <scope>NUCLEOTIDE SEQUENCE [LARGE SCALE GENOMIC DNA]</scope>
</reference>
<dbReference type="Proteomes" id="UP001497623">
    <property type="component" value="Unassembled WGS sequence"/>
</dbReference>
<dbReference type="PANTHER" id="PTHR19143">
    <property type="entry name" value="FIBRINOGEN/TENASCIN/ANGIOPOEITIN"/>
    <property type="match status" value="1"/>
</dbReference>
<dbReference type="SMART" id="SM00186">
    <property type="entry name" value="FBG"/>
    <property type="match status" value="1"/>
</dbReference>
<dbReference type="Pfam" id="PF00147">
    <property type="entry name" value="Fibrinogen_C"/>
    <property type="match status" value="1"/>
</dbReference>
<name>A0AAV2SC94_MEGNR</name>
<dbReference type="InterPro" id="IPR020837">
    <property type="entry name" value="Fibrinogen_CS"/>
</dbReference>
<sequence length="362" mass="41141">LYIVSFVQLLKMIAIAALLPLQCIAFAIGAETHANITTAAHGQPLNSKDHFKQGKILVGMNSTTSDRPRDCQDIIKQGKTYKGHYVVYLNVSMSQRASMIFCSVDDGMIDLPSDMDNKEPARNCWDLLQDGVTTSRTNIIYPFLEHPADPVLVFCDQENFGGGWTVIQNRFDGSEDFYRPWIEYSEGFGNVEEEHYLGNDIIAAITEQNVNGLWIYLEDWDNETAYAYYQAFHLDARFNYQLQVFSYSGSAGDSLGLENVGQNFSTFDADHDDYDADNCAEIDHGAWWYWHCSFSNLNGRYFPSADTDINDGAMYWHSFRGYESLKKSRMAIIPSSGATTYHTRGLHDIYKDVGYKKYLNLT</sequence>
<organism evidence="4 5">
    <name type="scientific">Meganyctiphanes norvegica</name>
    <name type="common">Northern krill</name>
    <name type="synonym">Thysanopoda norvegica</name>
    <dbReference type="NCBI Taxonomy" id="48144"/>
    <lineage>
        <taxon>Eukaryota</taxon>
        <taxon>Metazoa</taxon>
        <taxon>Ecdysozoa</taxon>
        <taxon>Arthropoda</taxon>
        <taxon>Crustacea</taxon>
        <taxon>Multicrustacea</taxon>
        <taxon>Malacostraca</taxon>
        <taxon>Eumalacostraca</taxon>
        <taxon>Eucarida</taxon>
        <taxon>Euphausiacea</taxon>
        <taxon>Euphausiidae</taxon>
        <taxon>Meganyctiphanes</taxon>
    </lineage>
</organism>
<evidence type="ECO:0000256" key="1">
    <source>
        <dbReference type="ARBA" id="ARBA00023157"/>
    </source>
</evidence>
<evidence type="ECO:0000313" key="5">
    <source>
        <dbReference type="Proteomes" id="UP001497623"/>
    </source>
</evidence>
<dbReference type="InterPro" id="IPR014716">
    <property type="entry name" value="Fibrinogen_a/b/g_C_1"/>
</dbReference>
<gene>
    <name evidence="4" type="ORF">MNOR_LOCUS34099</name>
</gene>